<comment type="caution">
    <text evidence="2">The sequence shown here is derived from an EMBL/GenBank/DDBJ whole genome shotgun (WGS) entry which is preliminary data.</text>
</comment>
<gene>
    <name evidence="2" type="ORF">ACMD2_16569</name>
</gene>
<sequence>MKRKRFLVLKSSPTSKGARGPRCLSGDSTWWRLRRAQRRQRRGPRRVGFRATSACHFRSHSFLRPRLFDRSPIPTASILPASSNPSPNRRFDPSSASSILPPPLRSLCTLHIPHSLASPPPSPVAPQGTEVRQIRTELSQISFRSERIFFSSSPSPSRDRSEELAGPCALTPTLAPCSTKCRGDCRALRRHQRGGARRWDGGKCHSSASSISLYASYPSFSRVPALPYRPAGRGSPANPRRTISDLFLI</sequence>
<feature type="region of interest" description="Disordered" evidence="1">
    <location>
        <begin position="77"/>
        <end position="96"/>
    </location>
</feature>
<dbReference type="Proteomes" id="UP000092600">
    <property type="component" value="Unassembled WGS sequence"/>
</dbReference>
<evidence type="ECO:0000313" key="2">
    <source>
        <dbReference type="EMBL" id="OAY85369.1"/>
    </source>
</evidence>
<protein>
    <submittedName>
        <fullName evidence="2">Uncharacterized protein</fullName>
    </submittedName>
</protein>
<evidence type="ECO:0000313" key="3">
    <source>
        <dbReference type="Proteomes" id="UP000092600"/>
    </source>
</evidence>
<proteinExistence type="predicted"/>
<organism evidence="2 3">
    <name type="scientific">Ananas comosus</name>
    <name type="common">Pineapple</name>
    <name type="synonym">Ananas ananas</name>
    <dbReference type="NCBI Taxonomy" id="4615"/>
    <lineage>
        <taxon>Eukaryota</taxon>
        <taxon>Viridiplantae</taxon>
        <taxon>Streptophyta</taxon>
        <taxon>Embryophyta</taxon>
        <taxon>Tracheophyta</taxon>
        <taxon>Spermatophyta</taxon>
        <taxon>Magnoliopsida</taxon>
        <taxon>Liliopsida</taxon>
        <taxon>Poales</taxon>
        <taxon>Bromeliaceae</taxon>
        <taxon>Bromelioideae</taxon>
        <taxon>Ananas</taxon>
    </lineage>
</organism>
<name>A0A199W7S3_ANACO</name>
<reference evidence="2 3" key="1">
    <citation type="journal article" date="2016" name="DNA Res.">
        <title>The draft genome of MD-2 pineapple using hybrid error correction of long reads.</title>
        <authorList>
            <person name="Redwan R.M."/>
            <person name="Saidin A."/>
            <person name="Kumar S.V."/>
        </authorList>
    </citation>
    <scope>NUCLEOTIDE SEQUENCE [LARGE SCALE GENOMIC DNA]</scope>
    <source>
        <strain evidence="3">cv. MD2</strain>
        <tissue evidence="2">Leaf</tissue>
    </source>
</reference>
<feature type="region of interest" description="Disordered" evidence="1">
    <location>
        <begin position="1"/>
        <end position="21"/>
    </location>
</feature>
<evidence type="ECO:0000256" key="1">
    <source>
        <dbReference type="SAM" id="MobiDB-lite"/>
    </source>
</evidence>
<dbReference type="EMBL" id="LSRQ01000101">
    <property type="protein sequence ID" value="OAY85369.1"/>
    <property type="molecule type" value="Genomic_DNA"/>
</dbReference>
<dbReference type="AlphaFoldDB" id="A0A199W7S3"/>
<accession>A0A199W7S3</accession>